<protein>
    <submittedName>
        <fullName evidence="2">Chain length determinant protein EpsF</fullName>
    </submittedName>
</protein>
<dbReference type="Proteomes" id="UP000676649">
    <property type="component" value="Chromosome"/>
</dbReference>
<dbReference type="PANTHER" id="PTHR32309">
    <property type="entry name" value="TYROSINE-PROTEIN KINASE"/>
    <property type="match status" value="1"/>
</dbReference>
<dbReference type="GO" id="GO:0005886">
    <property type="term" value="C:plasma membrane"/>
    <property type="evidence" value="ECO:0007669"/>
    <property type="project" value="TreeGrafter"/>
</dbReference>
<evidence type="ECO:0000313" key="3">
    <source>
        <dbReference type="Proteomes" id="UP000676649"/>
    </source>
</evidence>
<dbReference type="KEGG" id="mpad:KEF85_11805"/>
<keyword evidence="3" id="KW-1185">Reference proteome</keyword>
<reference evidence="2" key="1">
    <citation type="submission" date="2021-04" db="EMBL/GenBank/DDBJ databases">
        <title>Draft genome sequence data of methanotrophic Methylovulum sp. strain S1L and Methylomonas sp. strain S2AM isolated from boreal lake water columns.</title>
        <authorList>
            <person name="Rissanen A.J."/>
            <person name="Mangayil R."/>
            <person name="Svenning M.M."/>
            <person name="Khanongnuch R."/>
        </authorList>
    </citation>
    <scope>NUCLEOTIDE SEQUENCE</scope>
    <source>
        <strain evidence="2">S2AM</strain>
    </source>
</reference>
<name>A0A975MM11_9GAMM</name>
<dbReference type="InterPro" id="IPR017468">
    <property type="entry name" value="Chain_len_reg_EpsF"/>
</dbReference>
<dbReference type="InterPro" id="IPR050445">
    <property type="entry name" value="Bact_polysacc_biosynth/exp"/>
</dbReference>
<proteinExistence type="predicted"/>
<dbReference type="AlphaFoldDB" id="A0A975MM11"/>
<keyword evidence="1" id="KW-1133">Transmembrane helix</keyword>
<dbReference type="EMBL" id="CP073754">
    <property type="protein sequence ID" value="QWF70035.1"/>
    <property type="molecule type" value="Genomic_DNA"/>
</dbReference>
<accession>A0A975MM11</accession>
<dbReference type="GO" id="GO:0004713">
    <property type="term" value="F:protein tyrosine kinase activity"/>
    <property type="evidence" value="ECO:0007669"/>
    <property type="project" value="TreeGrafter"/>
</dbReference>
<gene>
    <name evidence="2" type="primary">epsF</name>
    <name evidence="2" type="ORF">KEF85_11805</name>
</gene>
<keyword evidence="1" id="KW-0472">Membrane</keyword>
<keyword evidence="1" id="KW-0812">Transmembrane</keyword>
<dbReference type="PANTHER" id="PTHR32309:SF13">
    <property type="entry name" value="FERRIC ENTEROBACTIN TRANSPORT PROTEIN FEPE"/>
    <property type="match status" value="1"/>
</dbReference>
<evidence type="ECO:0000313" key="2">
    <source>
        <dbReference type="EMBL" id="QWF70035.1"/>
    </source>
</evidence>
<organism evidence="2 3">
    <name type="scientific">Methylomonas paludis</name>
    <dbReference type="NCBI Taxonomy" id="1173101"/>
    <lineage>
        <taxon>Bacteria</taxon>
        <taxon>Pseudomonadati</taxon>
        <taxon>Pseudomonadota</taxon>
        <taxon>Gammaproteobacteria</taxon>
        <taxon>Methylococcales</taxon>
        <taxon>Methylococcaceae</taxon>
        <taxon>Methylomonas</taxon>
    </lineage>
</organism>
<feature type="transmembrane region" description="Helical" evidence="1">
    <location>
        <begin position="15"/>
        <end position="35"/>
    </location>
</feature>
<dbReference type="NCBIfam" id="TIGR03017">
    <property type="entry name" value="EpsF"/>
    <property type="match status" value="1"/>
</dbReference>
<dbReference type="RefSeq" id="WP_215580814.1">
    <property type="nucleotide sequence ID" value="NZ_CP073754.1"/>
</dbReference>
<sequence length="470" mass="52377">MNFQQLINAIKYRKVLVLQILLGVVVITSIVTLMLPKQYVARATVVVDQRTVDMLTGFVIPTQLIPGYMTTQANIAGSHVSARKVVEKLKIHENPELQEEFASSNYKYDIIDWVADLIVKKLDITPSREGNLMEVAYTAVDPQFAAIVANAFVDAYFDVSISLRAQPARSSADWFNAQLQPLRVQVEDAQSKLSDYQQKYGIVQVDDKLDIEAERLSVISRQLVENQASTDELKARKNLVTTKLKEGKSAEAIQEVLNSSLISNIKSELAQREANLAMLSKRLDRNHPLYKQAEAEVVSMQSKIASEIKTVQHGIDTELESSLKRDEFLAKALADQKAKVLELKKQHDVLAVLSHDVENAQKSYDAAMLRSVQTRMESQLDNTTNLALLNAAIPPETAEKPIFMLNFVVAVLVGGFLGIFIALIAELLDRKVRSVIDVNLTLGVPVLAILSANTDDAKKSKKDFRFWTSN</sequence>
<evidence type="ECO:0000256" key="1">
    <source>
        <dbReference type="SAM" id="Phobius"/>
    </source>
</evidence>
<feature type="transmembrane region" description="Helical" evidence="1">
    <location>
        <begin position="403"/>
        <end position="425"/>
    </location>
</feature>